<sequence>MEFRYTRSLCKPSSTWVAGHKGITITVTSHRFSSAVPGPLRRLRGLLIIQCWANEAPTIGHT</sequence>
<dbReference type="Proteomes" id="UP000054217">
    <property type="component" value="Unassembled WGS sequence"/>
</dbReference>
<proteinExistence type="predicted"/>
<protein>
    <submittedName>
        <fullName evidence="1">Uncharacterized protein</fullName>
    </submittedName>
</protein>
<dbReference type="AlphaFoldDB" id="A0A0C3KKU5"/>
<reference evidence="2" key="2">
    <citation type="submission" date="2015-01" db="EMBL/GenBank/DDBJ databases">
        <title>Evolutionary Origins and Diversification of the Mycorrhizal Mutualists.</title>
        <authorList>
            <consortium name="DOE Joint Genome Institute"/>
            <consortium name="Mycorrhizal Genomics Consortium"/>
            <person name="Kohler A."/>
            <person name="Kuo A."/>
            <person name="Nagy L.G."/>
            <person name="Floudas D."/>
            <person name="Copeland A."/>
            <person name="Barry K.W."/>
            <person name="Cichocki N."/>
            <person name="Veneault-Fourrey C."/>
            <person name="LaButti K."/>
            <person name="Lindquist E.A."/>
            <person name="Lipzen A."/>
            <person name="Lundell T."/>
            <person name="Morin E."/>
            <person name="Murat C."/>
            <person name="Riley R."/>
            <person name="Ohm R."/>
            <person name="Sun H."/>
            <person name="Tunlid A."/>
            <person name="Henrissat B."/>
            <person name="Grigoriev I.V."/>
            <person name="Hibbett D.S."/>
            <person name="Martin F."/>
        </authorList>
    </citation>
    <scope>NUCLEOTIDE SEQUENCE [LARGE SCALE GENOMIC DNA]</scope>
    <source>
        <strain evidence="2">Marx 270</strain>
    </source>
</reference>
<dbReference type="HOGENOM" id="CLU_2905136_0_0_1"/>
<organism evidence="1 2">
    <name type="scientific">Pisolithus tinctorius Marx 270</name>
    <dbReference type="NCBI Taxonomy" id="870435"/>
    <lineage>
        <taxon>Eukaryota</taxon>
        <taxon>Fungi</taxon>
        <taxon>Dikarya</taxon>
        <taxon>Basidiomycota</taxon>
        <taxon>Agaricomycotina</taxon>
        <taxon>Agaricomycetes</taxon>
        <taxon>Agaricomycetidae</taxon>
        <taxon>Boletales</taxon>
        <taxon>Sclerodermatineae</taxon>
        <taxon>Pisolithaceae</taxon>
        <taxon>Pisolithus</taxon>
    </lineage>
</organism>
<accession>A0A0C3KKU5</accession>
<keyword evidence="2" id="KW-1185">Reference proteome</keyword>
<dbReference type="EMBL" id="KN831952">
    <property type="protein sequence ID" value="KIO10227.1"/>
    <property type="molecule type" value="Genomic_DNA"/>
</dbReference>
<dbReference type="InParanoid" id="A0A0C3KKU5"/>
<evidence type="ECO:0000313" key="2">
    <source>
        <dbReference type="Proteomes" id="UP000054217"/>
    </source>
</evidence>
<gene>
    <name evidence="1" type="ORF">M404DRAFT_899209</name>
</gene>
<reference evidence="1 2" key="1">
    <citation type="submission" date="2014-04" db="EMBL/GenBank/DDBJ databases">
        <authorList>
            <consortium name="DOE Joint Genome Institute"/>
            <person name="Kuo A."/>
            <person name="Kohler A."/>
            <person name="Costa M.D."/>
            <person name="Nagy L.G."/>
            <person name="Floudas D."/>
            <person name="Copeland A."/>
            <person name="Barry K.W."/>
            <person name="Cichocki N."/>
            <person name="Veneault-Fourrey C."/>
            <person name="LaButti K."/>
            <person name="Lindquist E.A."/>
            <person name="Lipzen A."/>
            <person name="Lundell T."/>
            <person name="Morin E."/>
            <person name="Murat C."/>
            <person name="Sun H."/>
            <person name="Tunlid A."/>
            <person name="Henrissat B."/>
            <person name="Grigoriev I.V."/>
            <person name="Hibbett D.S."/>
            <person name="Martin F."/>
            <person name="Nordberg H.P."/>
            <person name="Cantor M.N."/>
            <person name="Hua S.X."/>
        </authorList>
    </citation>
    <scope>NUCLEOTIDE SEQUENCE [LARGE SCALE GENOMIC DNA]</scope>
    <source>
        <strain evidence="1 2">Marx 270</strain>
    </source>
</reference>
<name>A0A0C3KKU5_PISTI</name>
<evidence type="ECO:0000313" key="1">
    <source>
        <dbReference type="EMBL" id="KIO10227.1"/>
    </source>
</evidence>